<dbReference type="KEGG" id="mgk:FSB76_09600"/>
<dbReference type="Proteomes" id="UP000321362">
    <property type="component" value="Chromosome"/>
</dbReference>
<keyword evidence="1" id="KW-0812">Transmembrane</keyword>
<dbReference type="Pfam" id="PF12669">
    <property type="entry name" value="FeoB_associated"/>
    <property type="match status" value="1"/>
</dbReference>
<organism evidence="2 3">
    <name type="scientific">Mucilaginibacter ginsenosidivorax</name>
    <dbReference type="NCBI Taxonomy" id="862126"/>
    <lineage>
        <taxon>Bacteria</taxon>
        <taxon>Pseudomonadati</taxon>
        <taxon>Bacteroidota</taxon>
        <taxon>Sphingobacteriia</taxon>
        <taxon>Sphingobacteriales</taxon>
        <taxon>Sphingobacteriaceae</taxon>
        <taxon>Mucilaginibacter</taxon>
    </lineage>
</organism>
<gene>
    <name evidence="2" type="ORF">FSB76_09600</name>
</gene>
<name>A0A5B8VXW6_9SPHI</name>
<evidence type="ECO:0000313" key="3">
    <source>
        <dbReference type="Proteomes" id="UP000321362"/>
    </source>
</evidence>
<proteinExistence type="predicted"/>
<dbReference type="EMBL" id="CP042437">
    <property type="protein sequence ID" value="QEC76183.1"/>
    <property type="molecule type" value="Genomic_DNA"/>
</dbReference>
<dbReference type="AlphaFoldDB" id="A0A5B8VXW6"/>
<keyword evidence="1" id="KW-1133">Transmembrane helix</keyword>
<feature type="transmembrane region" description="Helical" evidence="1">
    <location>
        <begin position="6"/>
        <end position="24"/>
    </location>
</feature>
<evidence type="ECO:0000256" key="1">
    <source>
        <dbReference type="SAM" id="Phobius"/>
    </source>
</evidence>
<evidence type="ECO:0000313" key="2">
    <source>
        <dbReference type="EMBL" id="QEC76183.1"/>
    </source>
</evidence>
<reference evidence="2 3" key="1">
    <citation type="journal article" date="2013" name="J. Microbiol.">
        <title>Mucilaginibacter ginsenosidivorax sp. nov., with ginsenoside converting activity isolated from sediment.</title>
        <authorList>
            <person name="Kim J.K."/>
            <person name="Choi T.E."/>
            <person name="Liu Q.M."/>
            <person name="Park H.Y."/>
            <person name="Yi T.H."/>
            <person name="Yoon M.H."/>
            <person name="Kim S.C."/>
            <person name="Im W.T."/>
        </authorList>
    </citation>
    <scope>NUCLEOTIDE SEQUENCE [LARGE SCALE GENOMIC DNA]</scope>
    <source>
        <strain evidence="2 3">KHI28</strain>
    </source>
</reference>
<keyword evidence="3" id="KW-1185">Reference proteome</keyword>
<dbReference type="RefSeq" id="WP_147053364.1">
    <property type="nucleotide sequence ID" value="NZ_CP042437.1"/>
</dbReference>
<accession>A0A5B8VXW6</accession>
<dbReference type="OrthoDB" id="771982at2"/>
<sequence length="53" mass="5740">MNIQVILVIVLFAAAVFYIGRMMYKSLTAKKSCGGNCKCGVDFSGIEPGKTHK</sequence>
<keyword evidence="1" id="KW-0472">Membrane</keyword>
<protein>
    <submittedName>
        <fullName evidence="2">FeoB-associated Cys-rich membrane protein</fullName>
    </submittedName>
</protein>